<comment type="caution">
    <text evidence="1">The sequence shown here is derived from an EMBL/GenBank/DDBJ whole genome shotgun (WGS) entry which is preliminary data.</text>
</comment>
<dbReference type="STRING" id="81858.BST23_24745"/>
<organism evidence="1 2">
    <name type="scientific">Mycolicibacterium elephantis</name>
    <dbReference type="NCBI Taxonomy" id="81858"/>
    <lineage>
        <taxon>Bacteria</taxon>
        <taxon>Bacillati</taxon>
        <taxon>Actinomycetota</taxon>
        <taxon>Actinomycetes</taxon>
        <taxon>Mycobacteriales</taxon>
        <taxon>Mycobacteriaceae</taxon>
        <taxon>Mycolicibacterium</taxon>
    </lineage>
</organism>
<protein>
    <submittedName>
        <fullName evidence="1">Phosphodiesterase</fullName>
    </submittedName>
</protein>
<name>A0A1A0QSU9_9MYCO</name>
<gene>
    <name evidence="1" type="ORF">BST23_24745</name>
</gene>
<dbReference type="Proteomes" id="UP000192772">
    <property type="component" value="Unassembled WGS sequence"/>
</dbReference>
<proteinExistence type="predicted"/>
<dbReference type="OrthoDB" id="3368165at2"/>
<dbReference type="EMBL" id="MVHP01000046">
    <property type="protein sequence ID" value="ORA59172.1"/>
    <property type="molecule type" value="Genomic_DNA"/>
</dbReference>
<reference evidence="1 2" key="1">
    <citation type="submission" date="2017-02" db="EMBL/GenBank/DDBJ databases">
        <title>The new phylogeny of genus Mycobacterium.</title>
        <authorList>
            <person name="Tortoli E."/>
            <person name="Trovato A."/>
            <person name="Cirillo D.M."/>
        </authorList>
    </citation>
    <scope>NUCLEOTIDE SEQUENCE [LARGE SCALE GENOMIC DNA]</scope>
    <source>
        <strain evidence="1 2">FI-09383</strain>
    </source>
</reference>
<evidence type="ECO:0000313" key="2">
    <source>
        <dbReference type="Proteomes" id="UP000192772"/>
    </source>
</evidence>
<dbReference type="RefSeq" id="WP_052761639.1">
    <property type="nucleotide sequence ID" value="NZ_JBCGVB010000003.1"/>
</dbReference>
<accession>A0A1X0CGW9</accession>
<evidence type="ECO:0000313" key="1">
    <source>
        <dbReference type="EMBL" id="ORA59172.1"/>
    </source>
</evidence>
<sequence>MGTSDIAALPVRLGAALRGRRLFHPNGVLAEGLLERIAPDGEGLPMASCDVVGRVSKGGGLPGPLPDVAGVAWRMPPPQDLHGCTPWDVLLASTLGGSRMVLSPIVRWHGATFSSLMPLQYRGTPWWVRAKLVTPLESSGLSLQTVRDQIDSDGLVFDIDQAPGSRPFQPLARLTLRHLDPSSDDVAFDPTMHSDPDVTLLPRWLGEFRRAAYRRSREGRDAQ</sequence>
<dbReference type="AlphaFoldDB" id="A0A1A0QSU9"/>
<accession>A0A1A0QSU9</accession>